<sequence>MADAHLLAILEEKQDHGQINDKGSRLSTLLPTKLLETILVIPSSAARKVEDDMAGEELSATSFDNMQRSVQIIGLAKPEKSKPRLSHHSESEHIIINHDAVMDDPAQGPDYDSEPQMQYLAPSRSNVLTPEYQLAIADMAEDIVVLSGHHKLTFLEGGDIEGTEEDTAMVQEVVGMAEVVIQVVGRITHRDRCWSDGMAGFAVVVNEPLSG</sequence>
<gene>
    <name evidence="1" type="ORF">KCU98_g5328</name>
</gene>
<name>A0A9P8FVH0_AURME</name>
<dbReference type="Proteomes" id="UP000729357">
    <property type="component" value="Unassembled WGS sequence"/>
</dbReference>
<dbReference type="AlphaFoldDB" id="A0A9P8FVH0"/>
<reference evidence="1" key="2">
    <citation type="submission" date="2021-08" db="EMBL/GenBank/DDBJ databases">
        <authorList>
            <person name="Gostincar C."/>
            <person name="Sun X."/>
            <person name="Song Z."/>
            <person name="Gunde-Cimerman N."/>
        </authorList>
    </citation>
    <scope>NUCLEOTIDE SEQUENCE</scope>
    <source>
        <strain evidence="1">EXF-9298</strain>
    </source>
</reference>
<keyword evidence="2" id="KW-1185">Reference proteome</keyword>
<evidence type="ECO:0000313" key="1">
    <source>
        <dbReference type="EMBL" id="KAG9984565.1"/>
    </source>
</evidence>
<comment type="caution">
    <text evidence="1">The sequence shown here is derived from an EMBL/GenBank/DDBJ whole genome shotgun (WGS) entry which is preliminary data.</text>
</comment>
<dbReference type="EMBL" id="JAHFXS010000481">
    <property type="protein sequence ID" value="KAG9984565.1"/>
    <property type="molecule type" value="Genomic_DNA"/>
</dbReference>
<reference evidence="1" key="1">
    <citation type="journal article" date="2021" name="J Fungi (Basel)">
        <title>Virulence traits and population genomics of the black yeast Aureobasidium melanogenum.</title>
        <authorList>
            <person name="Cernosa A."/>
            <person name="Sun X."/>
            <person name="Gostincar C."/>
            <person name="Fang C."/>
            <person name="Gunde-Cimerman N."/>
            <person name="Song Z."/>
        </authorList>
    </citation>
    <scope>NUCLEOTIDE SEQUENCE</scope>
    <source>
        <strain evidence="1">EXF-9298</strain>
    </source>
</reference>
<evidence type="ECO:0000313" key="2">
    <source>
        <dbReference type="Proteomes" id="UP000729357"/>
    </source>
</evidence>
<proteinExistence type="predicted"/>
<accession>A0A9P8FVH0</accession>
<feature type="non-terminal residue" evidence="1">
    <location>
        <position position="1"/>
    </location>
</feature>
<protein>
    <submittedName>
        <fullName evidence="1">Uncharacterized protein</fullName>
    </submittedName>
</protein>
<organism evidence="1 2">
    <name type="scientific">Aureobasidium melanogenum</name>
    <name type="common">Aureobasidium pullulans var. melanogenum</name>
    <dbReference type="NCBI Taxonomy" id="46634"/>
    <lineage>
        <taxon>Eukaryota</taxon>
        <taxon>Fungi</taxon>
        <taxon>Dikarya</taxon>
        <taxon>Ascomycota</taxon>
        <taxon>Pezizomycotina</taxon>
        <taxon>Dothideomycetes</taxon>
        <taxon>Dothideomycetidae</taxon>
        <taxon>Dothideales</taxon>
        <taxon>Saccotheciaceae</taxon>
        <taxon>Aureobasidium</taxon>
    </lineage>
</organism>